<dbReference type="InterPro" id="IPR036644">
    <property type="entry name" value="FTR_bsu_sf"/>
</dbReference>
<comment type="caution">
    <text evidence="14">The sequence shown here is derived from an EMBL/GenBank/DDBJ whole genome shotgun (WGS) entry which is preliminary data.</text>
</comment>
<evidence type="ECO:0000256" key="12">
    <source>
        <dbReference type="ARBA" id="ARBA00030295"/>
    </source>
</evidence>
<evidence type="ECO:0000256" key="8">
    <source>
        <dbReference type="ARBA" id="ARBA00023004"/>
    </source>
</evidence>
<evidence type="ECO:0000256" key="3">
    <source>
        <dbReference type="ARBA" id="ARBA00007941"/>
    </source>
</evidence>
<evidence type="ECO:0000256" key="10">
    <source>
        <dbReference type="ARBA" id="ARBA00023157"/>
    </source>
</evidence>
<evidence type="ECO:0000256" key="9">
    <source>
        <dbReference type="ARBA" id="ARBA00023014"/>
    </source>
</evidence>
<keyword evidence="10" id="KW-1015">Disulfide bond</keyword>
<keyword evidence="8" id="KW-0408">Iron</keyword>
<accession>A0A7C2SLA9</accession>
<dbReference type="InterPro" id="IPR004209">
    <property type="entry name" value="FTR_bsu"/>
</dbReference>
<evidence type="ECO:0000256" key="1">
    <source>
        <dbReference type="ARBA" id="ARBA00001966"/>
    </source>
</evidence>
<evidence type="ECO:0000256" key="11">
    <source>
        <dbReference type="ARBA" id="ARBA00026011"/>
    </source>
</evidence>
<comment type="catalytic activity">
    <reaction evidence="13">
        <text>[thioredoxin]-disulfide + 2 reduced [2Fe-2S]-[ferredoxin] + 2 H(+) = [thioredoxin]-dithiol + 2 oxidized [2Fe-2S]-[ferredoxin]</text>
        <dbReference type="Rhea" id="RHEA:42336"/>
        <dbReference type="Rhea" id="RHEA-COMP:10000"/>
        <dbReference type="Rhea" id="RHEA-COMP:10001"/>
        <dbReference type="Rhea" id="RHEA-COMP:10698"/>
        <dbReference type="Rhea" id="RHEA-COMP:10700"/>
        <dbReference type="ChEBI" id="CHEBI:15378"/>
        <dbReference type="ChEBI" id="CHEBI:29950"/>
        <dbReference type="ChEBI" id="CHEBI:33737"/>
        <dbReference type="ChEBI" id="CHEBI:33738"/>
        <dbReference type="ChEBI" id="CHEBI:50058"/>
        <dbReference type="EC" id="1.8.7.2"/>
    </reaction>
</comment>
<dbReference type="GO" id="GO:0051539">
    <property type="term" value="F:4 iron, 4 sulfur cluster binding"/>
    <property type="evidence" value="ECO:0007669"/>
    <property type="project" value="UniProtKB-KW"/>
</dbReference>
<dbReference type="PANTHER" id="PTHR35113">
    <property type="entry name" value="FERREDOXIN-THIOREDOXIN REDUCTASE CATALYTIC CHAIN, CHLOROPLASTIC"/>
    <property type="match status" value="1"/>
</dbReference>
<evidence type="ECO:0000313" key="14">
    <source>
        <dbReference type="EMBL" id="HET21948.1"/>
    </source>
</evidence>
<comment type="cofactor">
    <cofactor evidence="1">
        <name>[4Fe-4S] cluster</name>
        <dbReference type="ChEBI" id="CHEBI:49883"/>
    </cofactor>
</comment>
<dbReference type="EC" id="1.8.7.2" evidence="4"/>
<organism evidence="14">
    <name type="scientific">Archaeoglobus fulgidus</name>
    <dbReference type="NCBI Taxonomy" id="2234"/>
    <lineage>
        <taxon>Archaea</taxon>
        <taxon>Methanobacteriati</taxon>
        <taxon>Methanobacteriota</taxon>
        <taxon>Archaeoglobi</taxon>
        <taxon>Archaeoglobales</taxon>
        <taxon>Archaeoglobaceae</taxon>
        <taxon>Archaeoglobus</taxon>
    </lineage>
</organism>
<name>A0A7C2SLA9_ARCFL</name>
<evidence type="ECO:0000256" key="5">
    <source>
        <dbReference type="ARBA" id="ARBA00022485"/>
    </source>
</evidence>
<dbReference type="GO" id="GO:0046872">
    <property type="term" value="F:metal ion binding"/>
    <property type="evidence" value="ECO:0007669"/>
    <property type="project" value="UniProtKB-KW"/>
</dbReference>
<dbReference type="Pfam" id="PF02943">
    <property type="entry name" value="FeThRed_B"/>
    <property type="match status" value="1"/>
</dbReference>
<sequence length="106" mass="12498">MEVEDYLRVFERVAEKRGWRVNPDSELLKEFARGLIENKEKYGIATCPCRLVTGKKEIDRLIICPCVYAEDDIKEYGRCYCGLYLSREKEPAESLPDRHAKYYLEI</sequence>
<dbReference type="Gene3D" id="3.90.460.10">
    <property type="entry name" value="Ferredoxin thioredoxin reductase catalytic beta subunit"/>
    <property type="match status" value="1"/>
</dbReference>
<dbReference type="SUPFAM" id="SSF57662">
    <property type="entry name" value="Ferredoxin thioredoxin reductase (FTR), catalytic beta chain"/>
    <property type="match status" value="1"/>
</dbReference>
<keyword evidence="7" id="KW-0560">Oxidoreductase</keyword>
<evidence type="ECO:0000256" key="6">
    <source>
        <dbReference type="ARBA" id="ARBA00022723"/>
    </source>
</evidence>
<comment type="function">
    <text evidence="2">Catalytic subunit of the ferredoxin-thioredoxin reductase (FTR), which catalyzes the two-electron reduction of thioredoxins by the electrons provided by reduced ferredoxin.</text>
</comment>
<comment type="subunit">
    <text evidence="11">Heterodimer of subunit A (variable subunit) and subunit B (catalytic subunit). Heterodimeric FTR forms a complex with ferredoxin and thioredoxin.</text>
</comment>
<keyword evidence="9" id="KW-0411">Iron-sulfur</keyword>
<keyword evidence="6" id="KW-0479">Metal-binding</keyword>
<evidence type="ECO:0000256" key="7">
    <source>
        <dbReference type="ARBA" id="ARBA00023002"/>
    </source>
</evidence>
<dbReference type="AlphaFoldDB" id="A0A7C2SLA9"/>
<evidence type="ECO:0000256" key="13">
    <source>
        <dbReference type="ARBA" id="ARBA00048150"/>
    </source>
</evidence>
<protein>
    <recommendedName>
        <fullName evidence="4">ferredoxin:thioredoxin reductase</fullName>
        <ecNumber evidence="4">1.8.7.2</ecNumber>
    </recommendedName>
    <alternativeName>
        <fullName evidence="12">Ferredoxin-thioredoxin reductase subunit B</fullName>
    </alternativeName>
</protein>
<reference evidence="14" key="1">
    <citation type="journal article" date="2020" name="mSystems">
        <title>Genome- and Community-Level Interaction Insights into Carbon Utilization and Element Cycling Functions of Hydrothermarchaeota in Hydrothermal Sediment.</title>
        <authorList>
            <person name="Zhou Z."/>
            <person name="Liu Y."/>
            <person name="Xu W."/>
            <person name="Pan J."/>
            <person name="Luo Z.H."/>
            <person name="Li M."/>
        </authorList>
    </citation>
    <scope>NUCLEOTIDE SEQUENCE [LARGE SCALE GENOMIC DNA]</scope>
    <source>
        <strain evidence="14">SpSt-12</strain>
    </source>
</reference>
<evidence type="ECO:0000256" key="2">
    <source>
        <dbReference type="ARBA" id="ARBA00003945"/>
    </source>
</evidence>
<dbReference type="PANTHER" id="PTHR35113:SF1">
    <property type="entry name" value="FERREDOXIN-THIOREDOXIN REDUCTASE CATALYTIC CHAIN, CHLOROPLASTIC"/>
    <property type="match status" value="1"/>
</dbReference>
<gene>
    <name evidence="14" type="ORF">ENN70_07820</name>
</gene>
<proteinExistence type="inferred from homology"/>
<keyword evidence="5" id="KW-0004">4Fe-4S</keyword>
<comment type="similarity">
    <text evidence="3">Belongs to the ferredoxin thioredoxin reductase beta subunit family.</text>
</comment>
<dbReference type="GO" id="GO:0016730">
    <property type="term" value="F:oxidoreductase activity, acting on iron-sulfur proteins as donors"/>
    <property type="evidence" value="ECO:0007669"/>
    <property type="project" value="InterPro"/>
</dbReference>
<dbReference type="EMBL" id="DSCQ01000102">
    <property type="protein sequence ID" value="HET21948.1"/>
    <property type="molecule type" value="Genomic_DNA"/>
</dbReference>
<evidence type="ECO:0000256" key="4">
    <source>
        <dbReference type="ARBA" id="ARBA00012358"/>
    </source>
</evidence>